<comment type="caution">
    <text evidence="19">The sequence shown here is derived from an EMBL/GenBank/DDBJ whole genome shotgun (WGS) entry which is preliminary data.</text>
</comment>
<comment type="pathway">
    <text evidence="16">Amino-acid biosynthesis; L-glutamate biosynthesis via GLT pathway; L-glutamate from 2-oxoglutarate and L-glutamine (ferredoxin route): step 1/1.</text>
</comment>
<dbReference type="EC" id="1.4.7.1" evidence="17"/>
<evidence type="ECO:0000256" key="2">
    <source>
        <dbReference type="ARBA" id="ARBA00001927"/>
    </source>
</evidence>
<dbReference type="InterPro" id="IPR050711">
    <property type="entry name" value="ET-N_metabolism_enzyme"/>
</dbReference>
<keyword evidence="15" id="KW-0003">3Fe-4S</keyword>
<dbReference type="Gene3D" id="3.60.20.10">
    <property type="entry name" value="Glutamine Phosphoribosylpyrophosphate, subunit 1, domain 1"/>
    <property type="match status" value="2"/>
</dbReference>
<comment type="cofactor">
    <cofactor evidence="2">
        <name>[3Fe-4S] cluster</name>
        <dbReference type="ChEBI" id="CHEBI:21137"/>
    </cofactor>
</comment>
<evidence type="ECO:0000256" key="16">
    <source>
        <dbReference type="ARBA" id="ARBA00037928"/>
    </source>
</evidence>
<proteinExistence type="inferred from homology"/>
<evidence type="ECO:0000313" key="20">
    <source>
        <dbReference type="Proteomes" id="UP000325081"/>
    </source>
</evidence>
<evidence type="ECO:0000256" key="3">
    <source>
        <dbReference type="ARBA" id="ARBA00004802"/>
    </source>
</evidence>
<evidence type="ECO:0000256" key="17">
    <source>
        <dbReference type="ARBA" id="ARBA00039085"/>
    </source>
</evidence>
<organism evidence="19 20">
    <name type="scientific">Striga asiatica</name>
    <name type="common">Asiatic witchweed</name>
    <name type="synonym">Buchnera asiatica</name>
    <dbReference type="NCBI Taxonomy" id="4170"/>
    <lineage>
        <taxon>Eukaryota</taxon>
        <taxon>Viridiplantae</taxon>
        <taxon>Streptophyta</taxon>
        <taxon>Embryophyta</taxon>
        <taxon>Tracheophyta</taxon>
        <taxon>Spermatophyta</taxon>
        <taxon>Magnoliopsida</taxon>
        <taxon>eudicotyledons</taxon>
        <taxon>Gunneridae</taxon>
        <taxon>Pentapetalae</taxon>
        <taxon>asterids</taxon>
        <taxon>lamiids</taxon>
        <taxon>Lamiales</taxon>
        <taxon>Orobanchaceae</taxon>
        <taxon>Buchnereae</taxon>
        <taxon>Striga</taxon>
    </lineage>
</organism>
<protein>
    <recommendedName>
        <fullName evidence="17">glutamate synthase (ferredoxin)</fullName>
        <ecNumber evidence="17">1.4.7.1</ecNumber>
    </recommendedName>
</protein>
<comment type="pathway">
    <text evidence="4">Nitrogen metabolism.</text>
</comment>
<dbReference type="InterPro" id="IPR017932">
    <property type="entry name" value="GATase_2_dom"/>
</dbReference>
<dbReference type="GO" id="GO:0016040">
    <property type="term" value="F:glutamate synthase (NADH) activity"/>
    <property type="evidence" value="ECO:0007669"/>
    <property type="project" value="TreeGrafter"/>
</dbReference>
<evidence type="ECO:0000256" key="13">
    <source>
        <dbReference type="ARBA" id="ARBA00023014"/>
    </source>
</evidence>
<evidence type="ECO:0000313" key="19">
    <source>
        <dbReference type="EMBL" id="GER26736.1"/>
    </source>
</evidence>
<evidence type="ECO:0000256" key="12">
    <source>
        <dbReference type="ARBA" id="ARBA00023004"/>
    </source>
</evidence>
<gene>
    <name evidence="19" type="ORF">STAS_02409</name>
</gene>
<dbReference type="GO" id="GO:0019676">
    <property type="term" value="P:ammonia assimilation cycle"/>
    <property type="evidence" value="ECO:0007669"/>
    <property type="project" value="TreeGrafter"/>
</dbReference>
<comment type="cofactor">
    <cofactor evidence="1">
        <name>FMN</name>
        <dbReference type="ChEBI" id="CHEBI:58210"/>
    </cofactor>
</comment>
<keyword evidence="6" id="KW-0028">Amino-acid biosynthesis</keyword>
<keyword evidence="7" id="KW-0285">Flavoprotein</keyword>
<name>A0A5A7P1N7_STRAF</name>
<feature type="domain" description="Glutamine amidotransferase type-2" evidence="18">
    <location>
        <begin position="53"/>
        <end position="130"/>
    </location>
</feature>
<comment type="pathway">
    <text evidence="3">Energy metabolism; nitrogen metabolism.</text>
</comment>
<keyword evidence="14" id="KW-0314">Glutamate biosynthesis</keyword>
<keyword evidence="10" id="KW-0315">Glutamine amidotransferase</keyword>
<feature type="domain" description="Glutamine amidotransferase type-2" evidence="18">
    <location>
        <begin position="145"/>
        <end position="195"/>
    </location>
</feature>
<sequence>MSAVRDLGFRVWASRGFAVKQRGFDFESRFVSGARVPEKPLGLYDPSFDKDSCGVGFVVELPDESSRKTVTDAIEMLVRITHRSTCGCETNTGDGARIFATKDAGFELPAPGEYAVGTFFLPTSDTESKVVFTKVIYFFGSLSHSASEVGVVDIPPEDVSKKGRLKPAMMLLVDFENHVVDDDDALKKQYSLARPCESG</sequence>
<evidence type="ECO:0000256" key="10">
    <source>
        <dbReference type="ARBA" id="ARBA00022962"/>
    </source>
</evidence>
<reference evidence="20" key="1">
    <citation type="journal article" date="2019" name="Curr. Biol.">
        <title>Genome Sequence of Striga asiatica Provides Insight into the Evolution of Plant Parasitism.</title>
        <authorList>
            <person name="Yoshida S."/>
            <person name="Kim S."/>
            <person name="Wafula E.K."/>
            <person name="Tanskanen J."/>
            <person name="Kim Y.M."/>
            <person name="Honaas L."/>
            <person name="Yang Z."/>
            <person name="Spallek T."/>
            <person name="Conn C.E."/>
            <person name="Ichihashi Y."/>
            <person name="Cheong K."/>
            <person name="Cui S."/>
            <person name="Der J.P."/>
            <person name="Gundlach H."/>
            <person name="Jiao Y."/>
            <person name="Hori C."/>
            <person name="Ishida J.K."/>
            <person name="Kasahara H."/>
            <person name="Kiba T."/>
            <person name="Kim M.S."/>
            <person name="Koo N."/>
            <person name="Laohavisit A."/>
            <person name="Lee Y.H."/>
            <person name="Lumba S."/>
            <person name="McCourt P."/>
            <person name="Mortimer J.C."/>
            <person name="Mutuku J.M."/>
            <person name="Nomura T."/>
            <person name="Sasaki-Sekimoto Y."/>
            <person name="Seto Y."/>
            <person name="Wang Y."/>
            <person name="Wakatake T."/>
            <person name="Sakakibara H."/>
            <person name="Demura T."/>
            <person name="Yamaguchi S."/>
            <person name="Yoneyama K."/>
            <person name="Manabe R.I."/>
            <person name="Nelson D.C."/>
            <person name="Schulman A.H."/>
            <person name="Timko M.P."/>
            <person name="dePamphilis C.W."/>
            <person name="Choi D."/>
            <person name="Shirasu K."/>
        </authorList>
    </citation>
    <scope>NUCLEOTIDE SEQUENCE [LARGE SCALE GENOMIC DNA]</scope>
    <source>
        <strain evidence="20">cv. UVA1</strain>
    </source>
</reference>
<evidence type="ECO:0000256" key="1">
    <source>
        <dbReference type="ARBA" id="ARBA00001917"/>
    </source>
</evidence>
<dbReference type="SUPFAM" id="SSF56235">
    <property type="entry name" value="N-terminal nucleophile aminohydrolases (Ntn hydrolases)"/>
    <property type="match status" value="2"/>
</dbReference>
<evidence type="ECO:0000256" key="9">
    <source>
        <dbReference type="ARBA" id="ARBA00022723"/>
    </source>
</evidence>
<accession>A0A5A7P1N7</accession>
<dbReference type="Pfam" id="PF00310">
    <property type="entry name" value="GATase_2"/>
    <property type="match status" value="2"/>
</dbReference>
<evidence type="ECO:0000256" key="5">
    <source>
        <dbReference type="ARBA" id="ARBA00009716"/>
    </source>
</evidence>
<evidence type="ECO:0000256" key="8">
    <source>
        <dbReference type="ARBA" id="ARBA00022643"/>
    </source>
</evidence>
<dbReference type="Proteomes" id="UP000325081">
    <property type="component" value="Unassembled WGS sequence"/>
</dbReference>
<dbReference type="GO" id="GO:0016041">
    <property type="term" value="F:glutamate synthase (ferredoxin) activity"/>
    <property type="evidence" value="ECO:0007669"/>
    <property type="project" value="UniProtKB-EC"/>
</dbReference>
<keyword evidence="12" id="KW-0408">Iron</keyword>
<evidence type="ECO:0000256" key="15">
    <source>
        <dbReference type="ARBA" id="ARBA00023291"/>
    </source>
</evidence>
<evidence type="ECO:0000259" key="18">
    <source>
        <dbReference type="Pfam" id="PF00310"/>
    </source>
</evidence>
<dbReference type="GO" id="GO:0006537">
    <property type="term" value="P:glutamate biosynthetic process"/>
    <property type="evidence" value="ECO:0007669"/>
    <property type="project" value="UniProtKB-KW"/>
</dbReference>
<keyword evidence="9" id="KW-0479">Metal-binding</keyword>
<evidence type="ECO:0000256" key="11">
    <source>
        <dbReference type="ARBA" id="ARBA00023002"/>
    </source>
</evidence>
<keyword evidence="20" id="KW-1185">Reference proteome</keyword>
<dbReference type="OrthoDB" id="1715080at2759"/>
<keyword evidence="11" id="KW-0560">Oxidoreductase</keyword>
<dbReference type="AlphaFoldDB" id="A0A5A7P1N7"/>
<dbReference type="PANTHER" id="PTHR11938">
    <property type="entry name" value="FAD NADPH DEHYDROGENASE/OXIDOREDUCTASE"/>
    <property type="match status" value="1"/>
</dbReference>
<dbReference type="EMBL" id="BKCP01001114">
    <property type="protein sequence ID" value="GER26736.1"/>
    <property type="molecule type" value="Genomic_DNA"/>
</dbReference>
<dbReference type="GO" id="GO:0046872">
    <property type="term" value="F:metal ion binding"/>
    <property type="evidence" value="ECO:0007669"/>
    <property type="project" value="UniProtKB-KW"/>
</dbReference>
<dbReference type="PANTHER" id="PTHR11938:SF133">
    <property type="entry name" value="GLUTAMATE SYNTHASE (NADH)"/>
    <property type="match status" value="1"/>
</dbReference>
<dbReference type="GO" id="GO:0051538">
    <property type="term" value="F:3 iron, 4 sulfur cluster binding"/>
    <property type="evidence" value="ECO:0007669"/>
    <property type="project" value="UniProtKB-KW"/>
</dbReference>
<comment type="similarity">
    <text evidence="5">Belongs to the glutamate synthase family.</text>
</comment>
<keyword evidence="13" id="KW-0411">Iron-sulfur</keyword>
<evidence type="ECO:0000256" key="4">
    <source>
        <dbReference type="ARBA" id="ARBA00004909"/>
    </source>
</evidence>
<evidence type="ECO:0000256" key="6">
    <source>
        <dbReference type="ARBA" id="ARBA00022605"/>
    </source>
</evidence>
<evidence type="ECO:0000256" key="7">
    <source>
        <dbReference type="ARBA" id="ARBA00022630"/>
    </source>
</evidence>
<evidence type="ECO:0000256" key="14">
    <source>
        <dbReference type="ARBA" id="ARBA00023164"/>
    </source>
</evidence>
<keyword evidence="8" id="KW-0288">FMN</keyword>
<dbReference type="InterPro" id="IPR029055">
    <property type="entry name" value="Ntn_hydrolases_N"/>
</dbReference>